<keyword evidence="10" id="KW-1185">Reference proteome</keyword>
<dbReference type="Pfam" id="PF00076">
    <property type="entry name" value="RRM_1"/>
    <property type="match status" value="1"/>
</dbReference>
<sequence length="208" mass="22576">MNINNIQPNQVRMASDEGKLFVGGLSFDTNEQSLEQVFSKYGQISEVVVVKDRETQRSRGFGFVTFENIDDAKDAMMAMNGKMDVRSELIRLENHQRTDLVDTEGGLLGAEAFSVAAEVGAVASLEEAAEREAMAEADLIPEVEDIMAPETTIIAAGVKVAMATGLQEDPTETAMTVTVSLGSNGNDEYVCCRNSLNLLTLYLSLEIL</sequence>
<dbReference type="Proteomes" id="UP001333110">
    <property type="component" value="Unassembled WGS sequence"/>
</dbReference>
<comment type="subcellular location">
    <subcellularLocation>
        <location evidence="1">Cytoplasm</location>
    </subcellularLocation>
    <subcellularLocation>
        <location evidence="2">Nucleus</location>
        <location evidence="2">Nucleoplasm</location>
    </subcellularLocation>
</comment>
<evidence type="ECO:0000256" key="5">
    <source>
        <dbReference type="ARBA" id="ARBA00023016"/>
    </source>
</evidence>
<dbReference type="InterPro" id="IPR000504">
    <property type="entry name" value="RRM_dom"/>
</dbReference>
<evidence type="ECO:0000259" key="8">
    <source>
        <dbReference type="PROSITE" id="PS50102"/>
    </source>
</evidence>
<evidence type="ECO:0000313" key="10">
    <source>
        <dbReference type="Proteomes" id="UP001333110"/>
    </source>
</evidence>
<gene>
    <name evidence="9" type="ORF">QYF61_016208</name>
</gene>
<dbReference type="InterPro" id="IPR035979">
    <property type="entry name" value="RBD_domain_sf"/>
</dbReference>
<feature type="domain" description="RRM" evidence="8">
    <location>
        <begin position="18"/>
        <end position="97"/>
    </location>
</feature>
<keyword evidence="4 7" id="KW-0694">RNA-binding</keyword>
<dbReference type="GO" id="GO:0005654">
    <property type="term" value="C:nucleoplasm"/>
    <property type="evidence" value="ECO:0007669"/>
    <property type="project" value="UniProtKB-SubCell"/>
</dbReference>
<dbReference type="PANTHER" id="PTHR48034">
    <property type="entry name" value="TRANSFORMER-2 SEX-DETERMINING PROTEIN-RELATED"/>
    <property type="match status" value="1"/>
</dbReference>
<evidence type="ECO:0000256" key="2">
    <source>
        <dbReference type="ARBA" id="ARBA00004642"/>
    </source>
</evidence>
<name>A0AAN7RKT2_MYCAM</name>
<keyword evidence="6" id="KW-0539">Nucleus</keyword>
<dbReference type="AlphaFoldDB" id="A0AAN7RKT2"/>
<protein>
    <recommendedName>
        <fullName evidence="8">RRM domain-containing protein</fullName>
    </recommendedName>
</protein>
<evidence type="ECO:0000256" key="7">
    <source>
        <dbReference type="PROSITE-ProRule" id="PRU00176"/>
    </source>
</evidence>
<evidence type="ECO:0000256" key="4">
    <source>
        <dbReference type="ARBA" id="ARBA00022884"/>
    </source>
</evidence>
<dbReference type="InterPro" id="IPR050441">
    <property type="entry name" value="RBM"/>
</dbReference>
<dbReference type="FunFam" id="3.30.70.330:FF:000174">
    <property type="entry name" value="cold-inducible RNA-binding protein isoform X2"/>
    <property type="match status" value="1"/>
</dbReference>
<dbReference type="SMART" id="SM00360">
    <property type="entry name" value="RRM"/>
    <property type="match status" value="1"/>
</dbReference>
<accession>A0AAN7RKT2</accession>
<organism evidence="9 10">
    <name type="scientific">Mycteria americana</name>
    <name type="common">Wood stork</name>
    <dbReference type="NCBI Taxonomy" id="33587"/>
    <lineage>
        <taxon>Eukaryota</taxon>
        <taxon>Metazoa</taxon>
        <taxon>Chordata</taxon>
        <taxon>Craniata</taxon>
        <taxon>Vertebrata</taxon>
        <taxon>Euteleostomi</taxon>
        <taxon>Archelosauria</taxon>
        <taxon>Archosauria</taxon>
        <taxon>Dinosauria</taxon>
        <taxon>Saurischia</taxon>
        <taxon>Theropoda</taxon>
        <taxon>Coelurosauria</taxon>
        <taxon>Aves</taxon>
        <taxon>Neognathae</taxon>
        <taxon>Neoaves</taxon>
        <taxon>Aequornithes</taxon>
        <taxon>Ciconiiformes</taxon>
        <taxon>Ciconiidae</taxon>
        <taxon>Mycteria</taxon>
    </lineage>
</organism>
<dbReference type="CDD" id="cd12449">
    <property type="entry name" value="RRM_CIRBP_RBM3"/>
    <property type="match status" value="1"/>
</dbReference>
<comment type="caution">
    <text evidence="9">The sequence shown here is derived from an EMBL/GenBank/DDBJ whole genome shotgun (WGS) entry which is preliminary data.</text>
</comment>
<evidence type="ECO:0000256" key="1">
    <source>
        <dbReference type="ARBA" id="ARBA00004496"/>
    </source>
</evidence>
<proteinExistence type="predicted"/>
<dbReference type="EMBL" id="JAUNZN010000026">
    <property type="protein sequence ID" value="KAK4807977.1"/>
    <property type="molecule type" value="Genomic_DNA"/>
</dbReference>
<evidence type="ECO:0000256" key="3">
    <source>
        <dbReference type="ARBA" id="ARBA00022490"/>
    </source>
</evidence>
<dbReference type="InterPro" id="IPR012677">
    <property type="entry name" value="Nucleotide-bd_a/b_plait_sf"/>
</dbReference>
<keyword evidence="3" id="KW-0963">Cytoplasm</keyword>
<reference evidence="9 10" key="1">
    <citation type="journal article" date="2023" name="J. Hered.">
        <title>Chromosome-level genome of the wood stork (Mycteria americana) provides insight into avian chromosome evolution.</title>
        <authorList>
            <person name="Flamio R. Jr."/>
            <person name="Ramstad K.M."/>
        </authorList>
    </citation>
    <scope>NUCLEOTIDE SEQUENCE [LARGE SCALE GENOMIC DNA]</scope>
    <source>
        <strain evidence="9">JAX WOST 10</strain>
    </source>
</reference>
<dbReference type="InterPro" id="IPR034278">
    <property type="entry name" value="RBM3/CIRBP_RRM"/>
</dbReference>
<dbReference type="GO" id="GO:0003723">
    <property type="term" value="F:RNA binding"/>
    <property type="evidence" value="ECO:0007669"/>
    <property type="project" value="UniProtKB-UniRule"/>
</dbReference>
<evidence type="ECO:0000256" key="6">
    <source>
        <dbReference type="ARBA" id="ARBA00023242"/>
    </source>
</evidence>
<dbReference type="SUPFAM" id="SSF54928">
    <property type="entry name" value="RNA-binding domain, RBD"/>
    <property type="match status" value="1"/>
</dbReference>
<evidence type="ECO:0000313" key="9">
    <source>
        <dbReference type="EMBL" id="KAK4807977.1"/>
    </source>
</evidence>
<dbReference type="PROSITE" id="PS50102">
    <property type="entry name" value="RRM"/>
    <property type="match status" value="1"/>
</dbReference>
<dbReference type="GO" id="GO:0005737">
    <property type="term" value="C:cytoplasm"/>
    <property type="evidence" value="ECO:0007669"/>
    <property type="project" value="UniProtKB-SubCell"/>
</dbReference>
<keyword evidence="5" id="KW-0346">Stress response</keyword>
<dbReference type="Gene3D" id="3.30.70.330">
    <property type="match status" value="1"/>
</dbReference>